<gene>
    <name evidence="1" type="ORF">C8F04DRAFT_1275566</name>
</gene>
<dbReference type="EMBL" id="JARJCM010000275">
    <property type="protein sequence ID" value="KAJ7020059.1"/>
    <property type="molecule type" value="Genomic_DNA"/>
</dbReference>
<evidence type="ECO:0000313" key="2">
    <source>
        <dbReference type="Proteomes" id="UP001218188"/>
    </source>
</evidence>
<dbReference type="AlphaFoldDB" id="A0AAD6S2I8"/>
<accession>A0AAD6S2I8</accession>
<sequence>MSTIPQRKLGDVSVPAIGFGVLDAAHATGCTFWDTANVYGDSEVRRVEEAAEIPGDRYGARWINMTYVESPPL</sequence>
<dbReference type="InterPro" id="IPR036812">
    <property type="entry name" value="NAD(P)_OxRdtase_dom_sf"/>
</dbReference>
<name>A0AAD6S2I8_9AGAR</name>
<evidence type="ECO:0000313" key="1">
    <source>
        <dbReference type="EMBL" id="KAJ7020059.1"/>
    </source>
</evidence>
<proteinExistence type="predicted"/>
<dbReference type="SUPFAM" id="SSF51430">
    <property type="entry name" value="NAD(P)-linked oxidoreductase"/>
    <property type="match status" value="1"/>
</dbReference>
<evidence type="ECO:0008006" key="3">
    <source>
        <dbReference type="Google" id="ProtNLM"/>
    </source>
</evidence>
<organism evidence="1 2">
    <name type="scientific">Mycena alexandri</name>
    <dbReference type="NCBI Taxonomy" id="1745969"/>
    <lineage>
        <taxon>Eukaryota</taxon>
        <taxon>Fungi</taxon>
        <taxon>Dikarya</taxon>
        <taxon>Basidiomycota</taxon>
        <taxon>Agaricomycotina</taxon>
        <taxon>Agaricomycetes</taxon>
        <taxon>Agaricomycetidae</taxon>
        <taxon>Agaricales</taxon>
        <taxon>Marasmiineae</taxon>
        <taxon>Mycenaceae</taxon>
        <taxon>Mycena</taxon>
    </lineage>
</organism>
<dbReference type="Proteomes" id="UP001218188">
    <property type="component" value="Unassembled WGS sequence"/>
</dbReference>
<protein>
    <recommendedName>
        <fullName evidence="3">Aldo/keto reductase</fullName>
    </recommendedName>
</protein>
<reference evidence="1" key="1">
    <citation type="submission" date="2023-03" db="EMBL/GenBank/DDBJ databases">
        <title>Massive genome expansion in bonnet fungi (Mycena s.s.) driven by repeated elements and novel gene families across ecological guilds.</title>
        <authorList>
            <consortium name="Lawrence Berkeley National Laboratory"/>
            <person name="Harder C.B."/>
            <person name="Miyauchi S."/>
            <person name="Viragh M."/>
            <person name="Kuo A."/>
            <person name="Thoen E."/>
            <person name="Andreopoulos B."/>
            <person name="Lu D."/>
            <person name="Skrede I."/>
            <person name="Drula E."/>
            <person name="Henrissat B."/>
            <person name="Morin E."/>
            <person name="Kohler A."/>
            <person name="Barry K."/>
            <person name="LaButti K."/>
            <person name="Morin E."/>
            <person name="Salamov A."/>
            <person name="Lipzen A."/>
            <person name="Mereny Z."/>
            <person name="Hegedus B."/>
            <person name="Baldrian P."/>
            <person name="Stursova M."/>
            <person name="Weitz H."/>
            <person name="Taylor A."/>
            <person name="Grigoriev I.V."/>
            <person name="Nagy L.G."/>
            <person name="Martin F."/>
            <person name="Kauserud H."/>
        </authorList>
    </citation>
    <scope>NUCLEOTIDE SEQUENCE</scope>
    <source>
        <strain evidence="1">CBHHK200</strain>
    </source>
</reference>
<comment type="caution">
    <text evidence="1">The sequence shown here is derived from an EMBL/GenBank/DDBJ whole genome shotgun (WGS) entry which is preliminary data.</text>
</comment>
<keyword evidence="2" id="KW-1185">Reference proteome</keyword>